<comment type="caution">
    <text evidence="1">The sequence shown here is derived from an EMBL/GenBank/DDBJ whole genome shotgun (WGS) entry which is preliminary data.</text>
</comment>
<dbReference type="AlphaFoldDB" id="A0AAV7V2K9"/>
<evidence type="ECO:0008006" key="3">
    <source>
        <dbReference type="Google" id="ProtNLM"/>
    </source>
</evidence>
<keyword evidence="2" id="KW-1185">Reference proteome</keyword>
<dbReference type="Proteomes" id="UP001066276">
    <property type="component" value="Chromosome 2_2"/>
</dbReference>
<accession>A0AAV7V2K9</accession>
<protein>
    <recommendedName>
        <fullName evidence="3">Secreted protein</fullName>
    </recommendedName>
</protein>
<name>A0AAV7V2K9_PLEWA</name>
<organism evidence="1 2">
    <name type="scientific">Pleurodeles waltl</name>
    <name type="common">Iberian ribbed newt</name>
    <dbReference type="NCBI Taxonomy" id="8319"/>
    <lineage>
        <taxon>Eukaryota</taxon>
        <taxon>Metazoa</taxon>
        <taxon>Chordata</taxon>
        <taxon>Craniata</taxon>
        <taxon>Vertebrata</taxon>
        <taxon>Euteleostomi</taxon>
        <taxon>Amphibia</taxon>
        <taxon>Batrachia</taxon>
        <taxon>Caudata</taxon>
        <taxon>Salamandroidea</taxon>
        <taxon>Salamandridae</taxon>
        <taxon>Pleurodelinae</taxon>
        <taxon>Pleurodeles</taxon>
    </lineage>
</organism>
<evidence type="ECO:0000313" key="2">
    <source>
        <dbReference type="Proteomes" id="UP001066276"/>
    </source>
</evidence>
<proteinExistence type="predicted"/>
<reference evidence="1" key="1">
    <citation type="journal article" date="2022" name="bioRxiv">
        <title>Sequencing and chromosome-scale assembly of the giantPleurodeles waltlgenome.</title>
        <authorList>
            <person name="Brown T."/>
            <person name="Elewa A."/>
            <person name="Iarovenko S."/>
            <person name="Subramanian E."/>
            <person name="Araus A.J."/>
            <person name="Petzold A."/>
            <person name="Susuki M."/>
            <person name="Suzuki K.-i.T."/>
            <person name="Hayashi T."/>
            <person name="Toyoda A."/>
            <person name="Oliveira C."/>
            <person name="Osipova E."/>
            <person name="Leigh N.D."/>
            <person name="Simon A."/>
            <person name="Yun M.H."/>
        </authorList>
    </citation>
    <scope>NUCLEOTIDE SEQUENCE</scope>
    <source>
        <strain evidence="1">20211129_DDA</strain>
        <tissue evidence="1">Liver</tissue>
    </source>
</reference>
<sequence length="81" mass="8878">MRVRIWSRSAYAWSETCLCLDSCEAEVPVLGVRPVCACSKRHLCLKSKVSESDSVVPMSGVSCDSYLRHQSQALLSLSTGL</sequence>
<evidence type="ECO:0000313" key="1">
    <source>
        <dbReference type="EMBL" id="KAJ1195463.1"/>
    </source>
</evidence>
<dbReference type="EMBL" id="JANPWB010000004">
    <property type="protein sequence ID" value="KAJ1195463.1"/>
    <property type="molecule type" value="Genomic_DNA"/>
</dbReference>
<gene>
    <name evidence="1" type="ORF">NDU88_004743</name>
</gene>